<dbReference type="STRING" id="254406.SAMN04488042_1188"/>
<reference evidence="1 2" key="1">
    <citation type="submission" date="2016-10" db="EMBL/GenBank/DDBJ databases">
        <authorList>
            <person name="de Groot N.N."/>
        </authorList>
    </citation>
    <scope>NUCLEOTIDE SEQUENCE [LARGE SCALE GENOMIC DNA]</scope>
    <source>
        <strain evidence="1 2">DSM 15283</strain>
    </source>
</reference>
<gene>
    <name evidence="1" type="ORF">SAMN04488042_1188</name>
</gene>
<evidence type="ECO:0000313" key="2">
    <source>
        <dbReference type="Proteomes" id="UP000199144"/>
    </source>
</evidence>
<dbReference type="AlphaFoldDB" id="A0A1I4TLB3"/>
<dbReference type="RefSeq" id="WP_093097076.1">
    <property type="nucleotide sequence ID" value="NZ_FOTQ01000018.1"/>
</dbReference>
<evidence type="ECO:0000313" key="1">
    <source>
        <dbReference type="EMBL" id="SFM77347.1"/>
    </source>
</evidence>
<dbReference type="Proteomes" id="UP000199144">
    <property type="component" value="Unassembled WGS sequence"/>
</dbReference>
<proteinExistence type="predicted"/>
<name>A0A1I4TLB3_9RHOB</name>
<protein>
    <submittedName>
        <fullName evidence="1">Uncharacterized protein</fullName>
    </submittedName>
</protein>
<organism evidence="1 2">
    <name type="scientific">Shimia aestuarii</name>
    <dbReference type="NCBI Taxonomy" id="254406"/>
    <lineage>
        <taxon>Bacteria</taxon>
        <taxon>Pseudomonadati</taxon>
        <taxon>Pseudomonadota</taxon>
        <taxon>Alphaproteobacteria</taxon>
        <taxon>Rhodobacterales</taxon>
        <taxon>Roseobacteraceae</taxon>
    </lineage>
</organism>
<dbReference type="OrthoDB" id="7667358at2"/>
<sequence>MTNVEELLVRASEIEGAIHGATGDDRYNLHQQLHRTLENIRLRGGRVPGHLRKLDLDLVEEEIEASFDNMPI</sequence>
<dbReference type="EMBL" id="FOTQ01000018">
    <property type="protein sequence ID" value="SFM77347.1"/>
    <property type="molecule type" value="Genomic_DNA"/>
</dbReference>
<accession>A0A1I4TLB3</accession>
<keyword evidence="2" id="KW-1185">Reference proteome</keyword>